<protein>
    <recommendedName>
        <fullName evidence="4">Lipoprotein</fullName>
    </recommendedName>
</protein>
<dbReference type="OrthoDB" id="1522627at2"/>
<dbReference type="RefSeq" id="WP_145149190.1">
    <property type="nucleotide sequence ID" value="NZ_VNIM01000017.1"/>
</dbReference>
<dbReference type="EMBL" id="VNIM01000017">
    <property type="protein sequence ID" value="TVV75742.1"/>
    <property type="molecule type" value="Genomic_DNA"/>
</dbReference>
<accession>A0A558R8X6</accession>
<keyword evidence="3" id="KW-1185">Reference proteome</keyword>
<evidence type="ECO:0000313" key="2">
    <source>
        <dbReference type="EMBL" id="TVV75742.1"/>
    </source>
</evidence>
<proteinExistence type="predicted"/>
<organism evidence="2 3">
    <name type="scientific">Alterirhizorhabdus solaris</name>
    <dbReference type="NCBI Taxonomy" id="2529389"/>
    <lineage>
        <taxon>Bacteria</taxon>
        <taxon>Pseudomonadati</taxon>
        <taxon>Pseudomonadota</taxon>
        <taxon>Alphaproteobacteria</taxon>
        <taxon>Sphingomonadales</taxon>
        <taxon>Rhizorhabdaceae</taxon>
        <taxon>Alterirhizorhabdus</taxon>
    </lineage>
</organism>
<evidence type="ECO:0000256" key="1">
    <source>
        <dbReference type="SAM" id="MobiDB-lite"/>
    </source>
</evidence>
<evidence type="ECO:0008006" key="4">
    <source>
        <dbReference type="Google" id="ProtNLM"/>
    </source>
</evidence>
<reference evidence="2 3" key="1">
    <citation type="submission" date="2019-07" db="EMBL/GenBank/DDBJ databases">
        <title>Sphingomonas solaris sp. nov., isolated from a solar panel from Boston, Massachusetts.</title>
        <authorList>
            <person name="Tanner K."/>
            <person name="Pascual J."/>
            <person name="Mancuso C."/>
            <person name="Pereto J."/>
            <person name="Khalil A."/>
            <person name="Vilanova C."/>
        </authorList>
    </citation>
    <scope>NUCLEOTIDE SEQUENCE [LARGE SCALE GENOMIC DNA]</scope>
    <source>
        <strain evidence="2 3">R4DWN</strain>
    </source>
</reference>
<dbReference type="Proteomes" id="UP000318681">
    <property type="component" value="Unassembled WGS sequence"/>
</dbReference>
<comment type="caution">
    <text evidence="2">The sequence shown here is derived from an EMBL/GenBank/DDBJ whole genome shotgun (WGS) entry which is preliminary data.</text>
</comment>
<dbReference type="AlphaFoldDB" id="A0A558R8X6"/>
<sequence length="332" mass="34954">MSRTAGAGILFCLAIGLAGCGRTKQADPRDAGKAQAEAKRQKAACASSAGYGRLKDILFDRAIGERGGNRAALDTLADYSVVRMENPVVEGWDPSLDITRCAGRFVLMVPPGAERGLGGERRLEADVGYTAQASADGNGFVYRLQGAEEIVARIAGFNLVSGAYRPPAAIDEGQADPDATEPDMLPQADAPSLRPPERSPSPAYGQDRALTDRQTAGEPAPGIVASRPGEGEATVRAFYGALAVGNGRAAAARIMPGKRSSPAFSPEAMSRFYGGLVEPIRLMEVVPLDRGAYRVRYRYSAGRSRCDGSAVVTLVRQGGRTFIRSIDASDGC</sequence>
<name>A0A558R8X6_9SPHN</name>
<dbReference type="PROSITE" id="PS51257">
    <property type="entry name" value="PROKAR_LIPOPROTEIN"/>
    <property type="match status" value="1"/>
</dbReference>
<evidence type="ECO:0000313" key="3">
    <source>
        <dbReference type="Proteomes" id="UP000318681"/>
    </source>
</evidence>
<gene>
    <name evidence="2" type="ORF">FOY91_06175</name>
</gene>
<feature type="region of interest" description="Disordered" evidence="1">
    <location>
        <begin position="168"/>
        <end position="207"/>
    </location>
</feature>